<reference evidence="3 4" key="1">
    <citation type="submission" date="2019-08" db="EMBL/GenBank/DDBJ databases">
        <title>The genome of the soybean aphid Biotype 1, its phylome, world population structure and adaptation to the North American continent.</title>
        <authorList>
            <person name="Giordano R."/>
            <person name="Donthu R.K."/>
            <person name="Hernandez A.G."/>
            <person name="Wright C.L."/>
            <person name="Zimin A.V."/>
        </authorList>
    </citation>
    <scope>NUCLEOTIDE SEQUENCE [LARGE SCALE GENOMIC DNA]</scope>
    <source>
        <tissue evidence="3">Whole aphids</tissue>
    </source>
</reference>
<dbReference type="AlphaFoldDB" id="A0A6G0U7N4"/>
<gene>
    <name evidence="3" type="ORF">AGLY_000506</name>
</gene>
<comment type="caution">
    <text evidence="3">The sequence shown here is derived from an EMBL/GenBank/DDBJ whole genome shotgun (WGS) entry which is preliminary data.</text>
</comment>
<organism evidence="3 4">
    <name type="scientific">Aphis glycines</name>
    <name type="common">Soybean aphid</name>
    <dbReference type="NCBI Taxonomy" id="307491"/>
    <lineage>
        <taxon>Eukaryota</taxon>
        <taxon>Metazoa</taxon>
        <taxon>Ecdysozoa</taxon>
        <taxon>Arthropoda</taxon>
        <taxon>Hexapoda</taxon>
        <taxon>Insecta</taxon>
        <taxon>Pterygota</taxon>
        <taxon>Neoptera</taxon>
        <taxon>Paraneoptera</taxon>
        <taxon>Hemiptera</taxon>
        <taxon>Sternorrhyncha</taxon>
        <taxon>Aphidomorpha</taxon>
        <taxon>Aphidoidea</taxon>
        <taxon>Aphididae</taxon>
        <taxon>Aphidini</taxon>
        <taxon>Aphis</taxon>
        <taxon>Aphis</taxon>
    </lineage>
</organism>
<sequence>MYLFQHFVDVDGVRFFPLWLALLVGFSDVLLRLAGLLHCFSCGFSSWGHFLILFYANNVIRTVDGRYLNDTLTRNDDANSGVVVRYVEPSVFYSSTEQHSYKLSKMARTKQTARKSTGKAPRKAGHQRHVKRPGVPCRNPVPGQSYPSSVEERLAERCREPRSKTDLLFRRHGSAGS</sequence>
<protein>
    <submittedName>
        <fullName evidence="3">Uncharacterized protein</fullName>
    </submittedName>
</protein>
<feature type="compositionally biased region" description="Basic residues" evidence="1">
    <location>
        <begin position="105"/>
        <end position="132"/>
    </location>
</feature>
<evidence type="ECO:0000313" key="3">
    <source>
        <dbReference type="EMBL" id="KAE9544963.1"/>
    </source>
</evidence>
<dbReference type="Proteomes" id="UP000475862">
    <property type="component" value="Unassembled WGS sequence"/>
</dbReference>
<feature type="transmembrane region" description="Helical" evidence="2">
    <location>
        <begin position="12"/>
        <end position="31"/>
    </location>
</feature>
<feature type="compositionally biased region" description="Basic and acidic residues" evidence="1">
    <location>
        <begin position="150"/>
        <end position="169"/>
    </location>
</feature>
<evidence type="ECO:0000256" key="1">
    <source>
        <dbReference type="SAM" id="MobiDB-lite"/>
    </source>
</evidence>
<keyword evidence="4" id="KW-1185">Reference proteome</keyword>
<keyword evidence="2" id="KW-1133">Transmembrane helix</keyword>
<evidence type="ECO:0000256" key="2">
    <source>
        <dbReference type="SAM" id="Phobius"/>
    </source>
</evidence>
<accession>A0A6G0U7N4</accession>
<keyword evidence="2" id="KW-0812">Transmembrane</keyword>
<proteinExistence type="predicted"/>
<name>A0A6G0U7N4_APHGL</name>
<keyword evidence="2" id="KW-0472">Membrane</keyword>
<feature type="region of interest" description="Disordered" evidence="1">
    <location>
        <begin position="104"/>
        <end position="177"/>
    </location>
</feature>
<dbReference type="EMBL" id="VYZN01000001">
    <property type="protein sequence ID" value="KAE9544963.1"/>
    <property type="molecule type" value="Genomic_DNA"/>
</dbReference>
<evidence type="ECO:0000313" key="4">
    <source>
        <dbReference type="Proteomes" id="UP000475862"/>
    </source>
</evidence>